<dbReference type="InterPro" id="IPR026444">
    <property type="entry name" value="Secre_tail"/>
</dbReference>
<dbReference type="Pfam" id="PF13860">
    <property type="entry name" value="FlgD_ig"/>
    <property type="match status" value="1"/>
</dbReference>
<dbReference type="InterPro" id="IPR025965">
    <property type="entry name" value="FlgD/Vpr_Ig-like"/>
</dbReference>
<evidence type="ECO:0000313" key="3">
    <source>
        <dbReference type="Proteomes" id="UP000215215"/>
    </source>
</evidence>
<organism evidence="2 3">
    <name type="scientific">candidate division WOR-3 bacterium JGI_Cruoil_03_44_89</name>
    <dbReference type="NCBI Taxonomy" id="1973748"/>
    <lineage>
        <taxon>Bacteria</taxon>
        <taxon>Bacteria division WOR-3</taxon>
    </lineage>
</organism>
<evidence type="ECO:0000259" key="1">
    <source>
        <dbReference type="Pfam" id="PF13860"/>
    </source>
</evidence>
<dbReference type="Gene3D" id="2.60.40.4070">
    <property type="match status" value="1"/>
</dbReference>
<dbReference type="NCBIfam" id="TIGR04183">
    <property type="entry name" value="Por_Secre_tail"/>
    <property type="match status" value="1"/>
</dbReference>
<reference evidence="2 3" key="1">
    <citation type="submission" date="2017-07" db="EMBL/GenBank/DDBJ databases">
        <title>Recovery of genomes from metagenomes via a dereplication, aggregation, and scoring strategy.</title>
        <authorList>
            <person name="Sieber C.M."/>
            <person name="Probst A.J."/>
            <person name="Sharrar A."/>
            <person name="Thomas B.C."/>
            <person name="Hess M."/>
            <person name="Tringe S.G."/>
            <person name="Banfield J.F."/>
        </authorList>
    </citation>
    <scope>NUCLEOTIDE SEQUENCE [LARGE SCALE GENOMIC DNA]</scope>
    <source>
        <strain evidence="2">JGI_Cruoil_03_44_89</strain>
    </source>
</reference>
<sequence>MVGHYKRAPLLGMIMLLWMGIILANGPDTLWTRTYGGDSAEVGYSVQQTYDEGYIITGYTKSFGAGLSDVYLIKTDEYGDTTWTKTYGGSNADVGYSVQQTSDSGYIIAGYTKSFGEGREDVYLIKTDENGDVIWSKTYGGPYIDVGRSVQQTSDSGYIVAGWTKLGNSGDYDVYLIQTDARGDTLWTRKYGTSICGWRSDDRGYSVQQTSDSGYIITGYTDFPTVDGPCVYLIKTEAGGDTIWTKVYGSGASMFIGYSLQQTIDGGYIIAGLYDDYYKGSHIYLIKTDSIGNTIWTGIYGGCAGYSVQQTPDGGYIVAGVTAFSGWADINLVKIDSIGDTIWTKIYGGTEADEGWSVRKTFDGEYIVAGGTQSFGAGDWDVYLIKTEVDPVSIEEEEYHQKEFFISQCVPNPFKNRTLIQYGLPKSSNVRIVISNLIGQEVRTLINKKENAGQHMVMWDGRDNSGKKVSSGVYFLKFQTGEYDVARKLFLIK</sequence>
<dbReference type="AlphaFoldDB" id="A0A235BZX6"/>
<accession>A0A235BZX6</accession>
<dbReference type="InterPro" id="IPR011047">
    <property type="entry name" value="Quinoprotein_ADH-like_sf"/>
</dbReference>
<protein>
    <recommendedName>
        <fullName evidence="1">FlgD/Vpr Ig-like domain-containing protein</fullName>
    </recommendedName>
</protein>
<dbReference type="PANTHER" id="PTHR42754:SF1">
    <property type="entry name" value="LIPOPROTEIN"/>
    <property type="match status" value="1"/>
</dbReference>
<dbReference type="PANTHER" id="PTHR42754">
    <property type="entry name" value="ENDOGLUCANASE"/>
    <property type="match status" value="1"/>
</dbReference>
<gene>
    <name evidence="2" type="ORF">CH333_01950</name>
</gene>
<dbReference type="EMBL" id="NOZQ01000033">
    <property type="protein sequence ID" value="OYD17095.1"/>
    <property type="molecule type" value="Genomic_DNA"/>
</dbReference>
<evidence type="ECO:0000313" key="2">
    <source>
        <dbReference type="EMBL" id="OYD17095.1"/>
    </source>
</evidence>
<name>A0A235BZX6_UNCW3</name>
<proteinExistence type="predicted"/>
<dbReference type="SUPFAM" id="SSF50998">
    <property type="entry name" value="Quinoprotein alcohol dehydrogenase-like"/>
    <property type="match status" value="1"/>
</dbReference>
<feature type="domain" description="FlgD/Vpr Ig-like" evidence="1">
    <location>
        <begin position="426"/>
        <end position="477"/>
    </location>
</feature>
<dbReference type="Proteomes" id="UP000215215">
    <property type="component" value="Unassembled WGS sequence"/>
</dbReference>
<comment type="caution">
    <text evidence="2">The sequence shown here is derived from an EMBL/GenBank/DDBJ whole genome shotgun (WGS) entry which is preliminary data.</text>
</comment>